<dbReference type="AlphaFoldDB" id="A0A9P7Z0D7"/>
<keyword evidence="2" id="KW-1185">Reference proteome</keyword>
<dbReference type="SUPFAM" id="SSF56300">
    <property type="entry name" value="Metallo-dependent phosphatases"/>
    <property type="match status" value="1"/>
</dbReference>
<dbReference type="PANTHER" id="PTHR12905">
    <property type="entry name" value="METALLOPHOSPHOESTERASE"/>
    <property type="match status" value="1"/>
</dbReference>
<protein>
    <recommendedName>
        <fullName evidence="3">Calcineurin-like phosphoesterase domain-containing protein</fullName>
    </recommendedName>
</protein>
<gene>
    <name evidence="1" type="ORF">BJ878DRAFT_583518</name>
</gene>
<dbReference type="Proteomes" id="UP000887226">
    <property type="component" value="Unassembled WGS sequence"/>
</dbReference>
<name>A0A9P7Z0D7_9HELO</name>
<comment type="caution">
    <text evidence="1">The sequence shown here is derived from an EMBL/GenBank/DDBJ whole genome shotgun (WGS) entry which is preliminary data.</text>
</comment>
<evidence type="ECO:0008006" key="3">
    <source>
        <dbReference type="Google" id="ProtNLM"/>
    </source>
</evidence>
<sequence>MASGTRKIHMVCISDTHNCGGAFKLPKGDVLIHAGDLTNQGSYAELLKANLLQNAPSIQWLRHESAVIKLKSLSGSRTISKIFGSPYSPAKVTHTLSKNHCDENKYREAAGCEILREMLWQVRPRLHVSVSRGVRVTWDLVSSNCAFKELFTDVWDDPRRANNRISIVDLTAKGGCQLRNDGAVNVDGPRCNVLNSLPSVRASGKLGLGLGKEGLSSRCDQEALFGRLSRQETCMVNVAIMQSSWPHKIAGGKAFNKPIVVDIDIPA</sequence>
<dbReference type="OrthoDB" id="630188at2759"/>
<organism evidence="1 2">
    <name type="scientific">Calycina marina</name>
    <dbReference type="NCBI Taxonomy" id="1763456"/>
    <lineage>
        <taxon>Eukaryota</taxon>
        <taxon>Fungi</taxon>
        <taxon>Dikarya</taxon>
        <taxon>Ascomycota</taxon>
        <taxon>Pezizomycotina</taxon>
        <taxon>Leotiomycetes</taxon>
        <taxon>Helotiales</taxon>
        <taxon>Pezizellaceae</taxon>
        <taxon>Calycina</taxon>
    </lineage>
</organism>
<dbReference type="PANTHER" id="PTHR12905:SF16">
    <property type="entry name" value="SER_THR PROTEIN PHOSPHATASE FAMILY PROTEIN (AFU_ORTHOLOGUE AFUA_1G06000)"/>
    <property type="match status" value="1"/>
</dbReference>
<dbReference type="EMBL" id="MU254018">
    <property type="protein sequence ID" value="KAG9242966.1"/>
    <property type="molecule type" value="Genomic_DNA"/>
</dbReference>
<dbReference type="Gene3D" id="3.60.21.10">
    <property type="match status" value="2"/>
</dbReference>
<dbReference type="InterPro" id="IPR051693">
    <property type="entry name" value="UPF0046_metallophosphoest"/>
</dbReference>
<evidence type="ECO:0000313" key="2">
    <source>
        <dbReference type="Proteomes" id="UP000887226"/>
    </source>
</evidence>
<dbReference type="InterPro" id="IPR029052">
    <property type="entry name" value="Metallo-depent_PP-like"/>
</dbReference>
<reference evidence="1" key="1">
    <citation type="journal article" date="2021" name="IMA Fungus">
        <title>Genomic characterization of three marine fungi, including Emericellopsis atlantica sp. nov. with signatures of a generalist lifestyle and marine biomass degradation.</title>
        <authorList>
            <person name="Hagestad O.C."/>
            <person name="Hou L."/>
            <person name="Andersen J.H."/>
            <person name="Hansen E.H."/>
            <person name="Altermark B."/>
            <person name="Li C."/>
            <person name="Kuhnert E."/>
            <person name="Cox R.J."/>
            <person name="Crous P.W."/>
            <person name="Spatafora J.W."/>
            <person name="Lail K."/>
            <person name="Amirebrahimi M."/>
            <person name="Lipzen A."/>
            <person name="Pangilinan J."/>
            <person name="Andreopoulos W."/>
            <person name="Hayes R.D."/>
            <person name="Ng V."/>
            <person name="Grigoriev I.V."/>
            <person name="Jackson S.A."/>
            <person name="Sutton T.D.S."/>
            <person name="Dobson A.D.W."/>
            <person name="Rama T."/>
        </authorList>
    </citation>
    <scope>NUCLEOTIDE SEQUENCE</scope>
    <source>
        <strain evidence="1">TRa3180A</strain>
    </source>
</reference>
<accession>A0A9P7Z0D7</accession>
<evidence type="ECO:0000313" key="1">
    <source>
        <dbReference type="EMBL" id="KAG9242966.1"/>
    </source>
</evidence>
<proteinExistence type="predicted"/>